<evidence type="ECO:0000256" key="1">
    <source>
        <dbReference type="SAM" id="Phobius"/>
    </source>
</evidence>
<name>A0ABQ5F5R5_9ASTR</name>
<protein>
    <submittedName>
        <fullName evidence="2">Uncharacterized protein</fullName>
    </submittedName>
</protein>
<keyword evidence="3" id="KW-1185">Reference proteome</keyword>
<accession>A0ABQ5F5R5</accession>
<evidence type="ECO:0000313" key="3">
    <source>
        <dbReference type="Proteomes" id="UP001151760"/>
    </source>
</evidence>
<keyword evidence="1" id="KW-1133">Transmembrane helix</keyword>
<feature type="transmembrane region" description="Helical" evidence="1">
    <location>
        <begin position="91"/>
        <end position="113"/>
    </location>
</feature>
<proteinExistence type="predicted"/>
<keyword evidence="1" id="KW-0472">Membrane</keyword>
<dbReference type="Proteomes" id="UP001151760">
    <property type="component" value="Unassembled WGS sequence"/>
</dbReference>
<sequence>MSIAVQAKASACFRNISISPDVYSADKFPPIEMVGWVAIMWCLKDLLLCWSALDFFSSQADRSFEIWCLEMTPSSRVGSYGSSILRHSCRVSFLVVTIAIPLVVGNFIIVWIVEAIAPKLLRPVWSRISGRLGCRVPWMAPNVEVNLCGLLELDKSDLSGDKDQVQLELITPDLICPLTYQLLHSSSGDSGPELSFDKSASPEWETIPHHEVTKILPDKFVRSATPVFSVPPIVSEALDQAYVDHGTDGSPPIV</sequence>
<evidence type="ECO:0000313" key="2">
    <source>
        <dbReference type="EMBL" id="GJT58478.1"/>
    </source>
</evidence>
<dbReference type="EMBL" id="BQNB010017022">
    <property type="protein sequence ID" value="GJT58478.1"/>
    <property type="molecule type" value="Genomic_DNA"/>
</dbReference>
<reference evidence="2" key="1">
    <citation type="journal article" date="2022" name="Int. J. Mol. Sci.">
        <title>Draft Genome of Tanacetum Coccineum: Genomic Comparison of Closely Related Tanacetum-Family Plants.</title>
        <authorList>
            <person name="Yamashiro T."/>
            <person name="Shiraishi A."/>
            <person name="Nakayama K."/>
            <person name="Satake H."/>
        </authorList>
    </citation>
    <scope>NUCLEOTIDE SEQUENCE</scope>
</reference>
<reference evidence="2" key="2">
    <citation type="submission" date="2022-01" db="EMBL/GenBank/DDBJ databases">
        <authorList>
            <person name="Yamashiro T."/>
            <person name="Shiraishi A."/>
            <person name="Satake H."/>
            <person name="Nakayama K."/>
        </authorList>
    </citation>
    <scope>NUCLEOTIDE SEQUENCE</scope>
</reference>
<gene>
    <name evidence="2" type="ORF">Tco_1002011</name>
</gene>
<comment type="caution">
    <text evidence="2">The sequence shown here is derived from an EMBL/GenBank/DDBJ whole genome shotgun (WGS) entry which is preliminary data.</text>
</comment>
<organism evidence="2 3">
    <name type="scientific">Tanacetum coccineum</name>
    <dbReference type="NCBI Taxonomy" id="301880"/>
    <lineage>
        <taxon>Eukaryota</taxon>
        <taxon>Viridiplantae</taxon>
        <taxon>Streptophyta</taxon>
        <taxon>Embryophyta</taxon>
        <taxon>Tracheophyta</taxon>
        <taxon>Spermatophyta</taxon>
        <taxon>Magnoliopsida</taxon>
        <taxon>eudicotyledons</taxon>
        <taxon>Gunneridae</taxon>
        <taxon>Pentapetalae</taxon>
        <taxon>asterids</taxon>
        <taxon>campanulids</taxon>
        <taxon>Asterales</taxon>
        <taxon>Asteraceae</taxon>
        <taxon>Asteroideae</taxon>
        <taxon>Anthemideae</taxon>
        <taxon>Anthemidinae</taxon>
        <taxon>Tanacetum</taxon>
    </lineage>
</organism>
<keyword evidence="1" id="KW-0812">Transmembrane</keyword>